<evidence type="ECO:0000313" key="3">
    <source>
        <dbReference type="EMBL" id="GAA4458796.1"/>
    </source>
</evidence>
<evidence type="ECO:0000259" key="2">
    <source>
        <dbReference type="Pfam" id="PF13271"/>
    </source>
</evidence>
<evidence type="ECO:0000313" key="4">
    <source>
        <dbReference type="Proteomes" id="UP001501175"/>
    </source>
</evidence>
<comment type="caution">
    <text evidence="3">The sequence shown here is derived from an EMBL/GenBank/DDBJ whole genome shotgun (WGS) entry which is preliminary data.</text>
</comment>
<sequence>MDTSSEYTFPIFISSTDYNLKDLRAELARFLTELGYKPFLSSAEGFPDNSPNLEPWESCIPVLDKCFVMVLVIDGRYGAGLKWPNYSEYFSDKRIAPTHGEYIYAHRNKKRMLVFIRKALMPHYQSYRTVMERCSNNKEEAEKLLTPTLPDYVTFQTLDFINEVKTTKPIPWINEFEDITSVKREIQKKMLNELAELFLVKNKHFETVIESFNKVMDSLSLDKQKEVLQKINATKEITEAVGKLEEYKSQIEEVNTKLEEARATGNEDKEKYEKQIKVLRNKVAELEKETLSSSSSQFFIKDGHVKIGNPNYIDNGSLGISGSVFGAKGGVYNTSGLTGNFIVGSKKCDNCGKLEHDPLSSSISFFGSQFKTCPSCNRYLCNDCWPRNNSLGTITISTPGALAKMTDKCPKCVREGK</sequence>
<dbReference type="Proteomes" id="UP001501175">
    <property type="component" value="Unassembled WGS sequence"/>
</dbReference>
<reference evidence="4" key="1">
    <citation type="journal article" date="2019" name="Int. J. Syst. Evol. Microbiol.">
        <title>The Global Catalogue of Microorganisms (GCM) 10K type strain sequencing project: providing services to taxonomists for standard genome sequencing and annotation.</title>
        <authorList>
            <consortium name="The Broad Institute Genomics Platform"/>
            <consortium name="The Broad Institute Genome Sequencing Center for Infectious Disease"/>
            <person name="Wu L."/>
            <person name="Ma J."/>
        </authorList>
    </citation>
    <scope>NUCLEOTIDE SEQUENCE [LARGE SCALE GENOMIC DNA]</scope>
    <source>
        <strain evidence="4">JCM 17927</strain>
    </source>
</reference>
<feature type="coiled-coil region" evidence="1">
    <location>
        <begin position="230"/>
        <end position="289"/>
    </location>
</feature>
<gene>
    <name evidence="3" type="ORF">GCM10023189_31610</name>
</gene>
<dbReference type="Pfam" id="PF13271">
    <property type="entry name" value="DUF4062"/>
    <property type="match status" value="1"/>
</dbReference>
<proteinExistence type="predicted"/>
<feature type="domain" description="DUF4062" evidence="2">
    <location>
        <begin position="11"/>
        <end position="105"/>
    </location>
</feature>
<evidence type="ECO:0000256" key="1">
    <source>
        <dbReference type="SAM" id="Coils"/>
    </source>
</evidence>
<name>A0ABP8MZR3_9BACT</name>
<protein>
    <recommendedName>
        <fullName evidence="2">DUF4062 domain-containing protein</fullName>
    </recommendedName>
</protein>
<accession>A0ABP8MZR3</accession>
<dbReference type="RefSeq" id="WP_345244833.1">
    <property type="nucleotide sequence ID" value="NZ_BAABHD010000030.1"/>
</dbReference>
<keyword evidence="4" id="KW-1185">Reference proteome</keyword>
<dbReference type="EMBL" id="BAABHD010000030">
    <property type="protein sequence ID" value="GAA4458796.1"/>
    <property type="molecule type" value="Genomic_DNA"/>
</dbReference>
<keyword evidence="1" id="KW-0175">Coiled coil</keyword>
<dbReference type="InterPro" id="IPR025139">
    <property type="entry name" value="DUF4062"/>
</dbReference>
<organism evidence="3 4">
    <name type="scientific">Nibrella saemangeumensis</name>
    <dbReference type="NCBI Taxonomy" id="1084526"/>
    <lineage>
        <taxon>Bacteria</taxon>
        <taxon>Pseudomonadati</taxon>
        <taxon>Bacteroidota</taxon>
        <taxon>Cytophagia</taxon>
        <taxon>Cytophagales</taxon>
        <taxon>Spirosomataceae</taxon>
        <taxon>Nibrella</taxon>
    </lineage>
</organism>